<gene>
    <name evidence="1" type="ORF">ILUMI_01591</name>
</gene>
<proteinExistence type="predicted"/>
<comment type="caution">
    <text evidence="1">The sequence shown here is derived from an EMBL/GenBank/DDBJ whole genome shotgun (WGS) entry which is preliminary data.</text>
</comment>
<dbReference type="PANTHER" id="PTHR11012:SF30">
    <property type="entry name" value="PROTEIN KINASE-LIKE DOMAIN-CONTAINING"/>
    <property type="match status" value="1"/>
</dbReference>
<dbReference type="Proteomes" id="UP000801492">
    <property type="component" value="Unassembled WGS sequence"/>
</dbReference>
<accession>A0A8K0DJZ3</accession>
<dbReference type="Pfam" id="PF02958">
    <property type="entry name" value="EcKL"/>
    <property type="match status" value="1"/>
</dbReference>
<dbReference type="AlphaFoldDB" id="A0A8K0DJZ3"/>
<evidence type="ECO:0000313" key="2">
    <source>
        <dbReference type="Proteomes" id="UP000801492"/>
    </source>
</evidence>
<organism evidence="1 2">
    <name type="scientific">Ignelater luminosus</name>
    <name type="common">Cucubano</name>
    <name type="synonym">Pyrophorus luminosus</name>
    <dbReference type="NCBI Taxonomy" id="2038154"/>
    <lineage>
        <taxon>Eukaryota</taxon>
        <taxon>Metazoa</taxon>
        <taxon>Ecdysozoa</taxon>
        <taxon>Arthropoda</taxon>
        <taxon>Hexapoda</taxon>
        <taxon>Insecta</taxon>
        <taxon>Pterygota</taxon>
        <taxon>Neoptera</taxon>
        <taxon>Endopterygota</taxon>
        <taxon>Coleoptera</taxon>
        <taxon>Polyphaga</taxon>
        <taxon>Elateriformia</taxon>
        <taxon>Elateroidea</taxon>
        <taxon>Elateridae</taxon>
        <taxon>Agrypninae</taxon>
        <taxon>Pyrophorini</taxon>
        <taxon>Ignelater</taxon>
    </lineage>
</organism>
<protein>
    <submittedName>
        <fullName evidence="1">Uncharacterized protein</fullName>
    </submittedName>
</protein>
<dbReference type="EMBL" id="VTPC01000731">
    <property type="protein sequence ID" value="KAF2904593.1"/>
    <property type="molecule type" value="Genomic_DNA"/>
</dbReference>
<keyword evidence="2" id="KW-1185">Reference proteome</keyword>
<dbReference type="InterPro" id="IPR004119">
    <property type="entry name" value="EcKL"/>
</dbReference>
<dbReference type="PANTHER" id="PTHR11012">
    <property type="entry name" value="PROTEIN KINASE-LIKE DOMAIN-CONTAINING"/>
    <property type="match status" value="1"/>
</dbReference>
<name>A0A8K0DJZ3_IGNLU</name>
<dbReference type="OrthoDB" id="8250698at2759"/>
<evidence type="ECO:0000313" key="1">
    <source>
        <dbReference type="EMBL" id="KAF2904593.1"/>
    </source>
</evidence>
<sequence length="277" mass="32164">MGKYTLVEKLLKGKAKTLGASRKNRRRLMMNVFDEKIEKLLKDIAETEGFSDYEINKADGSIKGDGYLRIIKTATIRAKNNNRILTLVVKSASKSNALRSQIAIEDLFQRKIYMYDTVFNTFKTFEEENELQPCNFTPKLYNSLREKKYETLILENLKDSGYKLYQKNIPMNQEHVCLVLIQLGRLHELSFALKYQFPEKFKNVVECLDNCYLKTILRSKFTNNLIQLCIKRQKALDEEVDKEALDTYKAFIDTIQPFPESLLESADEYSVALNGDC</sequence>
<reference evidence="1" key="1">
    <citation type="submission" date="2019-08" db="EMBL/GenBank/DDBJ databases">
        <title>The genome of the North American firefly Photinus pyralis.</title>
        <authorList>
            <consortium name="Photinus pyralis genome working group"/>
            <person name="Fallon T.R."/>
            <person name="Sander Lower S.E."/>
            <person name="Weng J.-K."/>
        </authorList>
    </citation>
    <scope>NUCLEOTIDE SEQUENCE</scope>
    <source>
        <strain evidence="1">TRF0915ILg1</strain>
        <tissue evidence="1">Whole body</tissue>
    </source>
</reference>